<proteinExistence type="predicted"/>
<feature type="region of interest" description="Disordered" evidence="1">
    <location>
        <begin position="173"/>
        <end position="226"/>
    </location>
</feature>
<evidence type="ECO:0000313" key="3">
    <source>
        <dbReference type="Proteomes" id="UP000054498"/>
    </source>
</evidence>
<evidence type="ECO:0000256" key="1">
    <source>
        <dbReference type="SAM" id="MobiDB-lite"/>
    </source>
</evidence>
<organism evidence="2 3">
    <name type="scientific">Monoraphidium neglectum</name>
    <dbReference type="NCBI Taxonomy" id="145388"/>
    <lineage>
        <taxon>Eukaryota</taxon>
        <taxon>Viridiplantae</taxon>
        <taxon>Chlorophyta</taxon>
        <taxon>core chlorophytes</taxon>
        <taxon>Chlorophyceae</taxon>
        <taxon>CS clade</taxon>
        <taxon>Sphaeropleales</taxon>
        <taxon>Selenastraceae</taxon>
        <taxon>Monoraphidium</taxon>
    </lineage>
</organism>
<evidence type="ECO:0000313" key="2">
    <source>
        <dbReference type="EMBL" id="KIZ06073.1"/>
    </source>
</evidence>
<feature type="compositionally biased region" description="Low complexity" evidence="1">
    <location>
        <begin position="202"/>
        <end position="226"/>
    </location>
</feature>
<feature type="compositionally biased region" description="Low complexity" evidence="1">
    <location>
        <begin position="106"/>
        <end position="129"/>
    </location>
</feature>
<sequence>MDGPECCPEMDTDLHTGLTASAEILKWKAVAEESLEAKRVLTARCSELQAQRDESMSINKDLVAGFKHVTAQLSLTQKQVQEQQQRLAAMQAALIAVRAAIEPEGGEGAAPARWGGAAQRQAQAGARTGAAGGDLSEQHMAQLTQLSGQMARDAQRDDERRELLKAQLLGAGAGASSNGNGAAAAAAPVAKSGSNGSGNGNGTAARGAMAAANGKGVPAAAASEAA</sequence>
<dbReference type="AlphaFoldDB" id="A0A0D2K6Z8"/>
<dbReference type="Proteomes" id="UP000054498">
    <property type="component" value="Unassembled WGS sequence"/>
</dbReference>
<dbReference type="OrthoDB" id="10675810at2759"/>
<dbReference type="EMBL" id="KK100418">
    <property type="protein sequence ID" value="KIZ06073.1"/>
    <property type="molecule type" value="Genomic_DNA"/>
</dbReference>
<dbReference type="KEGG" id="mng:MNEG_1882"/>
<feature type="region of interest" description="Disordered" evidence="1">
    <location>
        <begin position="106"/>
        <end position="133"/>
    </location>
</feature>
<dbReference type="GeneID" id="25734760"/>
<reference evidence="2 3" key="1">
    <citation type="journal article" date="2013" name="BMC Genomics">
        <title>Reconstruction of the lipid metabolism for the microalga Monoraphidium neglectum from its genome sequence reveals characteristics suitable for biofuel production.</title>
        <authorList>
            <person name="Bogen C."/>
            <person name="Al-Dilaimi A."/>
            <person name="Albersmeier A."/>
            <person name="Wichmann J."/>
            <person name="Grundmann M."/>
            <person name="Rupp O."/>
            <person name="Lauersen K.J."/>
            <person name="Blifernez-Klassen O."/>
            <person name="Kalinowski J."/>
            <person name="Goesmann A."/>
            <person name="Mussgnug J.H."/>
            <person name="Kruse O."/>
        </authorList>
    </citation>
    <scope>NUCLEOTIDE SEQUENCE [LARGE SCALE GENOMIC DNA]</scope>
    <source>
        <strain evidence="2 3">SAG 48.87</strain>
    </source>
</reference>
<gene>
    <name evidence="2" type="ORF">MNEG_1882</name>
</gene>
<dbReference type="RefSeq" id="XP_013905092.1">
    <property type="nucleotide sequence ID" value="XM_014049638.1"/>
</dbReference>
<keyword evidence="3" id="KW-1185">Reference proteome</keyword>
<protein>
    <submittedName>
        <fullName evidence="2">Uncharacterized protein</fullName>
    </submittedName>
</protein>
<accession>A0A0D2K6Z8</accession>
<feature type="compositionally biased region" description="Low complexity" evidence="1">
    <location>
        <begin position="174"/>
        <end position="194"/>
    </location>
</feature>
<name>A0A0D2K6Z8_9CHLO</name>